<reference evidence="1" key="1">
    <citation type="submission" date="2019-10" db="EMBL/GenBank/DDBJ databases">
        <authorList>
            <consortium name="DOE Joint Genome Institute"/>
            <person name="Kuo A."/>
            <person name="Miyauchi S."/>
            <person name="Kiss E."/>
            <person name="Drula E."/>
            <person name="Kohler A."/>
            <person name="Sanchez-Garcia M."/>
            <person name="Andreopoulos B."/>
            <person name="Barry K.W."/>
            <person name="Bonito G."/>
            <person name="Buee M."/>
            <person name="Carver A."/>
            <person name="Chen C."/>
            <person name="Cichocki N."/>
            <person name="Clum A."/>
            <person name="Culley D."/>
            <person name="Crous P.W."/>
            <person name="Fauchery L."/>
            <person name="Girlanda M."/>
            <person name="Hayes R."/>
            <person name="Keri Z."/>
            <person name="Labutti K."/>
            <person name="Lipzen A."/>
            <person name="Lombard V."/>
            <person name="Magnuson J."/>
            <person name="Maillard F."/>
            <person name="Morin E."/>
            <person name="Murat C."/>
            <person name="Nolan M."/>
            <person name="Ohm R."/>
            <person name="Pangilinan J."/>
            <person name="Pereira M."/>
            <person name="Perotto S."/>
            <person name="Peter M."/>
            <person name="Riley R."/>
            <person name="Sitrit Y."/>
            <person name="Stielow B."/>
            <person name="Szollosi G."/>
            <person name="Zifcakova L."/>
            <person name="Stursova M."/>
            <person name="Spatafora J.W."/>
            <person name="Tedersoo L."/>
            <person name="Vaario L.-M."/>
            <person name="Yamada A."/>
            <person name="Yan M."/>
            <person name="Wang P."/>
            <person name="Xu J."/>
            <person name="Bruns T."/>
            <person name="Baldrian P."/>
            <person name="Vilgalys R."/>
            <person name="Henrissat B."/>
            <person name="Grigoriev I.V."/>
            <person name="Hibbett D."/>
            <person name="Nagy L.G."/>
            <person name="Martin F.M."/>
        </authorList>
    </citation>
    <scope>NUCLEOTIDE SEQUENCE</scope>
    <source>
        <strain evidence="1">P2</strain>
    </source>
</reference>
<accession>A0ACB6ZXB9</accession>
<evidence type="ECO:0000313" key="2">
    <source>
        <dbReference type="Proteomes" id="UP000886501"/>
    </source>
</evidence>
<proteinExistence type="predicted"/>
<comment type="caution">
    <text evidence="1">The sequence shown here is derived from an EMBL/GenBank/DDBJ whole genome shotgun (WGS) entry which is preliminary data.</text>
</comment>
<gene>
    <name evidence="1" type="ORF">BDM02DRAFT_3106353</name>
</gene>
<protein>
    <submittedName>
        <fullName evidence="1">Uncharacterized protein</fullName>
    </submittedName>
</protein>
<dbReference type="Proteomes" id="UP000886501">
    <property type="component" value="Unassembled WGS sequence"/>
</dbReference>
<name>A0ACB6ZXB9_THEGA</name>
<reference evidence="1" key="2">
    <citation type="journal article" date="2020" name="Nat. Commun.">
        <title>Large-scale genome sequencing of mycorrhizal fungi provides insights into the early evolution of symbiotic traits.</title>
        <authorList>
            <person name="Miyauchi S."/>
            <person name="Kiss E."/>
            <person name="Kuo A."/>
            <person name="Drula E."/>
            <person name="Kohler A."/>
            <person name="Sanchez-Garcia M."/>
            <person name="Morin E."/>
            <person name="Andreopoulos B."/>
            <person name="Barry K.W."/>
            <person name="Bonito G."/>
            <person name="Buee M."/>
            <person name="Carver A."/>
            <person name="Chen C."/>
            <person name="Cichocki N."/>
            <person name="Clum A."/>
            <person name="Culley D."/>
            <person name="Crous P.W."/>
            <person name="Fauchery L."/>
            <person name="Girlanda M."/>
            <person name="Hayes R.D."/>
            <person name="Keri Z."/>
            <person name="LaButti K."/>
            <person name="Lipzen A."/>
            <person name="Lombard V."/>
            <person name="Magnuson J."/>
            <person name="Maillard F."/>
            <person name="Murat C."/>
            <person name="Nolan M."/>
            <person name="Ohm R.A."/>
            <person name="Pangilinan J."/>
            <person name="Pereira M.F."/>
            <person name="Perotto S."/>
            <person name="Peter M."/>
            <person name="Pfister S."/>
            <person name="Riley R."/>
            <person name="Sitrit Y."/>
            <person name="Stielow J.B."/>
            <person name="Szollosi G."/>
            <person name="Zifcakova L."/>
            <person name="Stursova M."/>
            <person name="Spatafora J.W."/>
            <person name="Tedersoo L."/>
            <person name="Vaario L.M."/>
            <person name="Yamada A."/>
            <person name="Yan M."/>
            <person name="Wang P."/>
            <person name="Xu J."/>
            <person name="Bruns T."/>
            <person name="Baldrian P."/>
            <person name="Vilgalys R."/>
            <person name="Dunand C."/>
            <person name="Henrissat B."/>
            <person name="Grigoriev I.V."/>
            <person name="Hibbett D."/>
            <person name="Nagy L.G."/>
            <person name="Martin F.M."/>
        </authorList>
    </citation>
    <scope>NUCLEOTIDE SEQUENCE</scope>
    <source>
        <strain evidence="1">P2</strain>
    </source>
</reference>
<keyword evidence="2" id="KW-1185">Reference proteome</keyword>
<organism evidence="1 2">
    <name type="scientific">Thelephora ganbajun</name>
    <name type="common">Ganba fungus</name>
    <dbReference type="NCBI Taxonomy" id="370292"/>
    <lineage>
        <taxon>Eukaryota</taxon>
        <taxon>Fungi</taxon>
        <taxon>Dikarya</taxon>
        <taxon>Basidiomycota</taxon>
        <taxon>Agaricomycotina</taxon>
        <taxon>Agaricomycetes</taxon>
        <taxon>Thelephorales</taxon>
        <taxon>Thelephoraceae</taxon>
        <taxon>Thelephora</taxon>
    </lineage>
</organism>
<dbReference type="EMBL" id="MU117961">
    <property type="protein sequence ID" value="KAF9654101.1"/>
    <property type="molecule type" value="Genomic_DNA"/>
</dbReference>
<sequence>MQDLTTSDTQIKVNSTLNKSVGKRYLTDGNPETCWTSQQGLPQTIQLVFPRPVIPKRVSITFQGGFVGTRCSVQIPSPVSGEWEAIAKIFPEDNNRPQNFTLTLDAPNLLDGGVEKLKLTFEESSDFFGRITIYDLRLEGDFS</sequence>
<evidence type="ECO:0000313" key="1">
    <source>
        <dbReference type="EMBL" id="KAF9654101.1"/>
    </source>
</evidence>